<dbReference type="InterPro" id="IPR031052">
    <property type="entry name" value="FHY3/FAR1"/>
</dbReference>
<sequence length="241" mass="28928">MHTTQRCEGMNNYMKDYVYSREKLFEYIPQIDRALMQLRNNFFNDKYVSKCKSLVILSHLKPLEEHASSVYTYQIYLDVAEQIMNESKYTHIAPEEEDNYRVYFLSIYQFPDKKRKVVYHLDMVGFQKVNEDVIWDLEKHNQPLISCDCNLFEGKGIPYRHMFYVMKMEHLRKILESMIFKKWTKSATRDVLMKLRLDDDFSKGIDISWFASLSVECNYLCHNESQTEEGFNLLKKKLIVL</sequence>
<dbReference type="AlphaFoldDB" id="A0AAD9U7B2"/>
<accession>A0AAD9U7B2</accession>
<name>A0AAD9U7B2_9ROSI</name>
<dbReference type="SMART" id="SM00575">
    <property type="entry name" value="ZnF_PMZ"/>
    <property type="match status" value="1"/>
</dbReference>
<dbReference type="GO" id="GO:0008270">
    <property type="term" value="F:zinc ion binding"/>
    <property type="evidence" value="ECO:0007669"/>
    <property type="project" value="UniProtKB-UniRule"/>
</dbReference>
<evidence type="ECO:0000259" key="2">
    <source>
        <dbReference type="SMART" id="SM00575"/>
    </source>
</evidence>
<dbReference type="InterPro" id="IPR006564">
    <property type="entry name" value="Znf_PMZ"/>
</dbReference>
<comment type="caution">
    <text evidence="3">The sequence shown here is derived from an EMBL/GenBank/DDBJ whole genome shotgun (WGS) entry which is preliminary data.</text>
</comment>
<dbReference type="PANTHER" id="PTHR31669:SF292">
    <property type="entry name" value="OS02G0262500 PROTEIN"/>
    <property type="match status" value="1"/>
</dbReference>
<organism evidence="3 4">
    <name type="scientific">Dipteronia dyeriana</name>
    <dbReference type="NCBI Taxonomy" id="168575"/>
    <lineage>
        <taxon>Eukaryota</taxon>
        <taxon>Viridiplantae</taxon>
        <taxon>Streptophyta</taxon>
        <taxon>Embryophyta</taxon>
        <taxon>Tracheophyta</taxon>
        <taxon>Spermatophyta</taxon>
        <taxon>Magnoliopsida</taxon>
        <taxon>eudicotyledons</taxon>
        <taxon>Gunneridae</taxon>
        <taxon>Pentapetalae</taxon>
        <taxon>rosids</taxon>
        <taxon>malvids</taxon>
        <taxon>Sapindales</taxon>
        <taxon>Sapindaceae</taxon>
        <taxon>Hippocastanoideae</taxon>
        <taxon>Acereae</taxon>
        <taxon>Dipteronia</taxon>
    </lineage>
</organism>
<evidence type="ECO:0000313" key="3">
    <source>
        <dbReference type="EMBL" id="KAK2649177.1"/>
    </source>
</evidence>
<comment type="subcellular location">
    <subcellularLocation>
        <location evidence="1">Nucleus</location>
    </subcellularLocation>
</comment>
<evidence type="ECO:0000256" key="1">
    <source>
        <dbReference type="RuleBase" id="RU367018"/>
    </source>
</evidence>
<keyword evidence="1" id="KW-0539">Nucleus</keyword>
<evidence type="ECO:0000313" key="4">
    <source>
        <dbReference type="Proteomes" id="UP001280121"/>
    </source>
</evidence>
<keyword evidence="4" id="KW-1185">Reference proteome</keyword>
<dbReference type="GO" id="GO:0005634">
    <property type="term" value="C:nucleus"/>
    <property type="evidence" value="ECO:0007669"/>
    <property type="project" value="UniProtKB-SubCell"/>
</dbReference>
<keyword evidence="1" id="KW-0479">Metal-binding</keyword>
<keyword evidence="1" id="KW-0863">Zinc-finger</keyword>
<proteinExistence type="inferred from homology"/>
<comment type="function">
    <text evidence="1">Putative transcription activator involved in regulating light control of development.</text>
</comment>
<protein>
    <recommendedName>
        <fullName evidence="1">Protein FAR1-RELATED SEQUENCE</fullName>
    </recommendedName>
</protein>
<reference evidence="3" key="1">
    <citation type="journal article" date="2023" name="Plant J.">
        <title>Genome sequences and population genomics provide insights into the demographic history, inbreeding, and mutation load of two 'living fossil' tree species of Dipteronia.</title>
        <authorList>
            <person name="Feng Y."/>
            <person name="Comes H.P."/>
            <person name="Chen J."/>
            <person name="Zhu S."/>
            <person name="Lu R."/>
            <person name="Zhang X."/>
            <person name="Li P."/>
            <person name="Qiu J."/>
            <person name="Olsen K.M."/>
            <person name="Qiu Y."/>
        </authorList>
    </citation>
    <scope>NUCLEOTIDE SEQUENCE</scope>
    <source>
        <strain evidence="3">KIB01</strain>
    </source>
</reference>
<dbReference type="Proteomes" id="UP001280121">
    <property type="component" value="Unassembled WGS sequence"/>
</dbReference>
<gene>
    <name evidence="3" type="ORF">Ddye_016666</name>
</gene>
<dbReference type="PANTHER" id="PTHR31669">
    <property type="entry name" value="PROTEIN FAR1-RELATED SEQUENCE 10-RELATED"/>
    <property type="match status" value="1"/>
</dbReference>
<dbReference type="GO" id="GO:0006355">
    <property type="term" value="P:regulation of DNA-templated transcription"/>
    <property type="evidence" value="ECO:0007669"/>
    <property type="project" value="UniProtKB-UniRule"/>
</dbReference>
<dbReference type="EMBL" id="JANJYI010000005">
    <property type="protein sequence ID" value="KAK2649177.1"/>
    <property type="molecule type" value="Genomic_DNA"/>
</dbReference>
<comment type="similarity">
    <text evidence="1">Belongs to the FHY3/FAR1 family.</text>
</comment>
<keyword evidence="1" id="KW-0862">Zinc</keyword>
<feature type="domain" description="Zinc finger PMZ-type" evidence="2">
    <location>
        <begin position="145"/>
        <end position="172"/>
    </location>
</feature>